<evidence type="ECO:0000256" key="4">
    <source>
        <dbReference type="ARBA" id="ARBA00022989"/>
    </source>
</evidence>
<dbReference type="GO" id="GO:0005886">
    <property type="term" value="C:plasma membrane"/>
    <property type="evidence" value="ECO:0007669"/>
    <property type="project" value="TreeGrafter"/>
</dbReference>
<comment type="similarity">
    <text evidence="2">Belongs to the TMEM198 family.</text>
</comment>
<dbReference type="Proteomes" id="UP000094527">
    <property type="component" value="Unassembled WGS sequence"/>
</dbReference>
<dbReference type="PANTHER" id="PTHR31247">
    <property type="entry name" value="TRANSMEMBRANE PROTEIN 198 FAMILY MEMBER"/>
    <property type="match status" value="1"/>
</dbReference>
<sequence length="328" mass="36948">MLCGTLLMAFYTIPSLFEFQSSDEDLIIIKYEPRRRRGRPGDYGYTLIHIFDARSPRQNGGQPSPPVSGPDSRVEATLVRHHHFSTKLLSNGPLRGTPTKTLAGPAPPSRIPPSRPGGRALWLLTPATLYPLRSCFPTHRLYLHPQHRRAHRTPTAIPSVDFDGAGLFGAIANVCFPSLTIVSTAMIGSAAVTVSFDYFVEKMKMAVWVWSHVKGKVEPDFCWFSWLLLGLWPTLVMLGVLIQCLVTGKGFTIHTYPYKKRQPTRRRLTREERALARQAKYRYLYQIRTAGGDILSQAYIQQLHKPQVDTMSTHMSTLPTQEDTTGDE</sequence>
<evidence type="ECO:0000256" key="1">
    <source>
        <dbReference type="ARBA" id="ARBA00004141"/>
    </source>
</evidence>
<comment type="caution">
    <text evidence="10">The sequence shown here is derived from an EMBL/GenBank/DDBJ whole genome shotgun (WGS) entry which is preliminary data.</text>
</comment>
<accession>A0A1D2N032</accession>
<dbReference type="PANTHER" id="PTHR31247:SF5">
    <property type="entry name" value="DUF4203 DOMAIN-CONTAINING PROTEIN"/>
    <property type="match status" value="1"/>
</dbReference>
<dbReference type="Pfam" id="PF13886">
    <property type="entry name" value="TM7S3_TM198"/>
    <property type="match status" value="1"/>
</dbReference>
<proteinExistence type="inferred from homology"/>
<protein>
    <recommendedName>
        <fullName evidence="6">Transmembrane protein 198</fullName>
    </recommendedName>
</protein>
<feature type="domain" description="TM7S3/TM198-like" evidence="9">
    <location>
        <begin position="166"/>
        <end position="244"/>
    </location>
</feature>
<dbReference type="AlphaFoldDB" id="A0A1D2N032"/>
<keyword evidence="4 8" id="KW-1133">Transmembrane helix</keyword>
<evidence type="ECO:0000256" key="5">
    <source>
        <dbReference type="ARBA" id="ARBA00023136"/>
    </source>
</evidence>
<name>A0A1D2N032_ORCCI</name>
<reference evidence="10 11" key="1">
    <citation type="journal article" date="2016" name="Genome Biol. Evol.">
        <title>Gene Family Evolution Reflects Adaptation to Soil Environmental Stressors in the Genome of the Collembolan Orchesella cincta.</title>
        <authorList>
            <person name="Faddeeva-Vakhrusheva A."/>
            <person name="Derks M.F."/>
            <person name="Anvar S.Y."/>
            <person name="Agamennone V."/>
            <person name="Suring W."/>
            <person name="Smit S."/>
            <person name="van Straalen N.M."/>
            <person name="Roelofs D."/>
        </authorList>
    </citation>
    <scope>NUCLEOTIDE SEQUENCE [LARGE SCALE GENOMIC DNA]</scope>
    <source>
        <tissue evidence="10">Mixed pool</tissue>
    </source>
</reference>
<feature type="transmembrane region" description="Helical" evidence="8">
    <location>
        <begin position="179"/>
        <end position="200"/>
    </location>
</feature>
<keyword evidence="5 8" id="KW-0472">Membrane</keyword>
<evidence type="ECO:0000256" key="3">
    <source>
        <dbReference type="ARBA" id="ARBA00022692"/>
    </source>
</evidence>
<keyword evidence="11" id="KW-1185">Reference proteome</keyword>
<evidence type="ECO:0000256" key="6">
    <source>
        <dbReference type="ARBA" id="ARBA00049737"/>
    </source>
</evidence>
<evidence type="ECO:0000259" key="9">
    <source>
        <dbReference type="Pfam" id="PF13886"/>
    </source>
</evidence>
<feature type="transmembrane region" description="Helical" evidence="8">
    <location>
        <begin position="221"/>
        <end position="242"/>
    </location>
</feature>
<dbReference type="EMBL" id="LJIJ01000337">
    <property type="protein sequence ID" value="ODM98657.1"/>
    <property type="molecule type" value="Genomic_DNA"/>
</dbReference>
<dbReference type="InterPro" id="IPR025256">
    <property type="entry name" value="TM7S3/TM198-like_dom"/>
</dbReference>
<feature type="compositionally biased region" description="Pro residues" evidence="7">
    <location>
        <begin position="105"/>
        <end position="115"/>
    </location>
</feature>
<feature type="region of interest" description="Disordered" evidence="7">
    <location>
        <begin position="89"/>
        <end position="117"/>
    </location>
</feature>
<evidence type="ECO:0000256" key="8">
    <source>
        <dbReference type="SAM" id="Phobius"/>
    </source>
</evidence>
<evidence type="ECO:0000256" key="2">
    <source>
        <dbReference type="ARBA" id="ARBA00006244"/>
    </source>
</evidence>
<dbReference type="STRING" id="48709.A0A1D2N032"/>
<comment type="subcellular location">
    <subcellularLocation>
        <location evidence="1">Membrane</location>
        <topology evidence="1">Multi-pass membrane protein</topology>
    </subcellularLocation>
</comment>
<evidence type="ECO:0000313" key="11">
    <source>
        <dbReference type="Proteomes" id="UP000094527"/>
    </source>
</evidence>
<organism evidence="10 11">
    <name type="scientific">Orchesella cincta</name>
    <name type="common">Springtail</name>
    <name type="synonym">Podura cincta</name>
    <dbReference type="NCBI Taxonomy" id="48709"/>
    <lineage>
        <taxon>Eukaryota</taxon>
        <taxon>Metazoa</taxon>
        <taxon>Ecdysozoa</taxon>
        <taxon>Arthropoda</taxon>
        <taxon>Hexapoda</taxon>
        <taxon>Collembola</taxon>
        <taxon>Entomobryomorpha</taxon>
        <taxon>Entomobryoidea</taxon>
        <taxon>Orchesellidae</taxon>
        <taxon>Orchesellinae</taxon>
        <taxon>Orchesella</taxon>
    </lineage>
</organism>
<gene>
    <name evidence="10" type="ORF">Ocin01_08029</name>
</gene>
<keyword evidence="3 8" id="KW-0812">Transmembrane</keyword>
<dbReference type="InterPro" id="IPR040236">
    <property type="entry name" value="TMEM198"/>
</dbReference>
<evidence type="ECO:0000256" key="7">
    <source>
        <dbReference type="SAM" id="MobiDB-lite"/>
    </source>
</evidence>
<evidence type="ECO:0000313" key="10">
    <source>
        <dbReference type="EMBL" id="ODM98657.1"/>
    </source>
</evidence>